<reference evidence="1 2" key="1">
    <citation type="journal article" date="2021" name="Hortic Res">
        <title>Chromosome-scale assembly of the Dendrobium chrysotoxum genome enhances the understanding of orchid evolution.</title>
        <authorList>
            <person name="Zhang Y."/>
            <person name="Zhang G.Q."/>
            <person name="Zhang D."/>
            <person name="Liu X.D."/>
            <person name="Xu X.Y."/>
            <person name="Sun W.H."/>
            <person name="Yu X."/>
            <person name="Zhu X."/>
            <person name="Wang Z.W."/>
            <person name="Zhao X."/>
            <person name="Zhong W.Y."/>
            <person name="Chen H."/>
            <person name="Yin W.L."/>
            <person name="Huang T."/>
            <person name="Niu S.C."/>
            <person name="Liu Z.J."/>
        </authorList>
    </citation>
    <scope>NUCLEOTIDE SEQUENCE [LARGE SCALE GENOMIC DNA]</scope>
    <source>
        <strain evidence="1">Lindl</strain>
    </source>
</reference>
<sequence>MEDEGTSDQDPMIPSSRIRIFSKIHISPEFSRKFLQPPGVPSPAPGGDCNLVCSRETDGGGSARVRSKETEVWLEEGGELAKIWRLFGLELQIRAEPDSTSFALPLSTTPSNFSSSASSTKRFQNQCCFQTLSVISSIGTFFVSGKKKSTKMDIMTTQPEKKAKMPYFMWQSMERKACAMTKVKSRLVQTVTLCPADLVSSGNVSLGISQPSGPQDHAKAETKMQTINTTSTAQPLARPSEWSFTLNPSTTEITTCEQECQRI</sequence>
<protein>
    <submittedName>
        <fullName evidence="1">Uncharacterized protein</fullName>
    </submittedName>
</protein>
<dbReference type="AlphaFoldDB" id="A0AAV7HFQ6"/>
<gene>
    <name evidence="1" type="ORF">IEQ34_004629</name>
</gene>
<dbReference type="EMBL" id="JAGFBR010000005">
    <property type="protein sequence ID" value="KAH0467391.1"/>
    <property type="molecule type" value="Genomic_DNA"/>
</dbReference>
<dbReference type="Proteomes" id="UP000775213">
    <property type="component" value="Unassembled WGS sequence"/>
</dbReference>
<evidence type="ECO:0000313" key="2">
    <source>
        <dbReference type="Proteomes" id="UP000775213"/>
    </source>
</evidence>
<name>A0AAV7HFQ6_DENCH</name>
<proteinExistence type="predicted"/>
<keyword evidence="2" id="KW-1185">Reference proteome</keyword>
<comment type="caution">
    <text evidence="1">The sequence shown here is derived from an EMBL/GenBank/DDBJ whole genome shotgun (WGS) entry which is preliminary data.</text>
</comment>
<accession>A0AAV7HFQ6</accession>
<evidence type="ECO:0000313" key="1">
    <source>
        <dbReference type="EMBL" id="KAH0467391.1"/>
    </source>
</evidence>
<organism evidence="1 2">
    <name type="scientific">Dendrobium chrysotoxum</name>
    <name type="common">Orchid</name>
    <dbReference type="NCBI Taxonomy" id="161865"/>
    <lineage>
        <taxon>Eukaryota</taxon>
        <taxon>Viridiplantae</taxon>
        <taxon>Streptophyta</taxon>
        <taxon>Embryophyta</taxon>
        <taxon>Tracheophyta</taxon>
        <taxon>Spermatophyta</taxon>
        <taxon>Magnoliopsida</taxon>
        <taxon>Liliopsida</taxon>
        <taxon>Asparagales</taxon>
        <taxon>Orchidaceae</taxon>
        <taxon>Epidendroideae</taxon>
        <taxon>Malaxideae</taxon>
        <taxon>Dendrobiinae</taxon>
        <taxon>Dendrobium</taxon>
    </lineage>
</organism>